<reference evidence="1 2" key="1">
    <citation type="journal article" date="2023" name="IMA Fungus">
        <title>Comparative genomic study of the Penicillium genus elucidates a diverse pangenome and 15 lateral gene transfer events.</title>
        <authorList>
            <person name="Petersen C."/>
            <person name="Sorensen T."/>
            <person name="Nielsen M.R."/>
            <person name="Sondergaard T.E."/>
            <person name="Sorensen J.L."/>
            <person name="Fitzpatrick D.A."/>
            <person name="Frisvad J.C."/>
            <person name="Nielsen K.L."/>
        </authorList>
    </citation>
    <scope>NUCLEOTIDE SEQUENCE [LARGE SCALE GENOMIC DNA]</scope>
    <source>
        <strain evidence="1 2">IBT 3361</strain>
    </source>
</reference>
<proteinExistence type="predicted"/>
<accession>A0ABQ8WIJ0</accession>
<dbReference type="Proteomes" id="UP001220256">
    <property type="component" value="Unassembled WGS sequence"/>
</dbReference>
<protein>
    <submittedName>
        <fullName evidence="1">Uncharacterized protein</fullName>
    </submittedName>
</protein>
<organism evidence="1 2">
    <name type="scientific">Penicillium chrysogenum</name>
    <name type="common">Penicillium notatum</name>
    <dbReference type="NCBI Taxonomy" id="5076"/>
    <lineage>
        <taxon>Eukaryota</taxon>
        <taxon>Fungi</taxon>
        <taxon>Dikarya</taxon>
        <taxon>Ascomycota</taxon>
        <taxon>Pezizomycotina</taxon>
        <taxon>Eurotiomycetes</taxon>
        <taxon>Eurotiomycetidae</taxon>
        <taxon>Eurotiales</taxon>
        <taxon>Aspergillaceae</taxon>
        <taxon>Penicillium</taxon>
        <taxon>Penicillium chrysogenum species complex</taxon>
    </lineage>
</organism>
<evidence type="ECO:0000313" key="1">
    <source>
        <dbReference type="EMBL" id="KAJ5269807.1"/>
    </source>
</evidence>
<sequence length="72" mass="8031">MDSQPSLHGGCDNIHCDMVSAFSGGDIIPLLQRDEQAANLGVIVDQDVKLDENGLPQTDLTDKQDRQFRYVW</sequence>
<evidence type="ECO:0000313" key="2">
    <source>
        <dbReference type="Proteomes" id="UP001220256"/>
    </source>
</evidence>
<name>A0ABQ8WIJ0_PENCH</name>
<gene>
    <name evidence="1" type="ORF">N7505_005565</name>
</gene>
<keyword evidence="2" id="KW-1185">Reference proteome</keyword>
<dbReference type="EMBL" id="JAPVEB010000003">
    <property type="protein sequence ID" value="KAJ5269807.1"/>
    <property type="molecule type" value="Genomic_DNA"/>
</dbReference>
<comment type="caution">
    <text evidence="1">The sequence shown here is derived from an EMBL/GenBank/DDBJ whole genome shotgun (WGS) entry which is preliminary data.</text>
</comment>